<keyword evidence="2" id="KW-1185">Reference proteome</keyword>
<name>A0ABQ0UJR6_PSEAF</name>
<protein>
    <recommendedName>
        <fullName evidence="3">Antitoxin Xre/MbcA/ParS-like toxin-binding domain-containing protein</fullName>
    </recommendedName>
</protein>
<organism evidence="1 2">
    <name type="scientific">Pseudoalteromonas atlantica</name>
    <name type="common">Alteromonas atlantica</name>
    <dbReference type="NCBI Taxonomy" id="288"/>
    <lineage>
        <taxon>Bacteria</taxon>
        <taxon>Pseudomonadati</taxon>
        <taxon>Pseudomonadota</taxon>
        <taxon>Gammaproteobacteria</taxon>
        <taxon>Alteromonadales</taxon>
        <taxon>Pseudoalteromonadaceae</taxon>
        <taxon>Pseudoalteromonas</taxon>
    </lineage>
</organism>
<evidence type="ECO:0000313" key="1">
    <source>
        <dbReference type="EMBL" id="GEK78471.1"/>
    </source>
</evidence>
<comment type="caution">
    <text evidence="1">The sequence shown here is derived from an EMBL/GenBank/DDBJ whole genome shotgun (WGS) entry which is preliminary data.</text>
</comment>
<gene>
    <name evidence="1" type="ORF">PAT01_37750</name>
</gene>
<dbReference type="Proteomes" id="UP000321189">
    <property type="component" value="Unassembled WGS sequence"/>
</dbReference>
<accession>A0ABQ0UJR6</accession>
<evidence type="ECO:0000313" key="2">
    <source>
        <dbReference type="Proteomes" id="UP000321189"/>
    </source>
</evidence>
<reference evidence="1 2" key="1">
    <citation type="submission" date="2019-07" db="EMBL/GenBank/DDBJ databases">
        <title>Whole genome shotgun sequence of Pseudoalteromonas atlantica NBRC 103033.</title>
        <authorList>
            <person name="Hosoyama A."/>
            <person name="Uohara A."/>
            <person name="Ohji S."/>
            <person name="Ichikawa N."/>
        </authorList>
    </citation>
    <scope>NUCLEOTIDE SEQUENCE [LARGE SCALE GENOMIC DNA]</scope>
    <source>
        <strain evidence="1 2">NBRC 103033</strain>
    </source>
</reference>
<dbReference type="EMBL" id="BJUT01000079">
    <property type="protein sequence ID" value="GEK78471.1"/>
    <property type="molecule type" value="Genomic_DNA"/>
</dbReference>
<evidence type="ECO:0008006" key="3">
    <source>
        <dbReference type="Google" id="ProtNLM"/>
    </source>
</evidence>
<proteinExistence type="predicted"/>
<sequence>MRLCEQKFNECEFENKLLSQCCEEQKLAVVIYYQTQSNALKWMNTNMSALGNHIPLKSIISQPNKLK</sequence>